<proteinExistence type="predicted"/>
<dbReference type="SUPFAM" id="SSF103481">
    <property type="entry name" value="Multidrug resistance efflux transporter EmrE"/>
    <property type="match status" value="2"/>
</dbReference>
<keyword evidence="2" id="KW-1003">Cell membrane</keyword>
<name>U4VEV0_9HYPH</name>
<comment type="caution">
    <text evidence="8">The sequence shown here is derived from an EMBL/GenBank/DDBJ whole genome shotgun (WGS) entry which is preliminary data.</text>
</comment>
<sequence>MTRKARKIKNVRRSGGGSSEGRVSFDGLAIMLVVFIMFSWGGLNQVAIKIGNQGFNPMLMAAGRSALGGMCVFVWCCWRRIPLFRRDGTLAAGITAGLLFGTEFVLIFLAMELTSVGRVTLMMNVMPFWVAIGSHFLLGERMSVRAFIGMCIAFLGVFLVFSDHVSRPGPHAIYGDMLALVSGVLWGGLTTLVIKRTRLAFTAPEKTLLYQLVIATLVPLPFISLSGPLLRSPDVWSISAFLFQAVFVVAFTYPLWFWMVRRYPVSKLSNFAFLTPAFGVLLSGLILNEPLSWKIFAALALIGCGLMIINKPAKVSNAR</sequence>
<accession>U4VEV0</accession>
<feature type="transmembrane region" description="Helical" evidence="6">
    <location>
        <begin position="144"/>
        <end position="161"/>
    </location>
</feature>
<dbReference type="InterPro" id="IPR050638">
    <property type="entry name" value="AA-Vitamin_Transporters"/>
</dbReference>
<dbReference type="InterPro" id="IPR000620">
    <property type="entry name" value="EamA_dom"/>
</dbReference>
<keyword evidence="5 6" id="KW-0472">Membrane</keyword>
<feature type="transmembrane region" description="Helical" evidence="6">
    <location>
        <begin position="293"/>
        <end position="309"/>
    </location>
</feature>
<evidence type="ECO:0000256" key="6">
    <source>
        <dbReference type="SAM" id="Phobius"/>
    </source>
</evidence>
<dbReference type="PATRIC" id="fig|1337887.3.peg.3165"/>
<evidence type="ECO:0000256" key="2">
    <source>
        <dbReference type="ARBA" id="ARBA00022475"/>
    </source>
</evidence>
<feature type="domain" description="EamA" evidence="7">
    <location>
        <begin position="174"/>
        <end position="310"/>
    </location>
</feature>
<feature type="transmembrane region" description="Helical" evidence="6">
    <location>
        <begin position="235"/>
        <end position="256"/>
    </location>
</feature>
<gene>
    <name evidence="8" type="ORF">Q644_22140</name>
</gene>
<evidence type="ECO:0000313" key="8">
    <source>
        <dbReference type="EMBL" id="ERM01342.1"/>
    </source>
</evidence>
<feature type="transmembrane region" description="Helical" evidence="6">
    <location>
        <begin position="116"/>
        <end position="137"/>
    </location>
</feature>
<feature type="transmembrane region" description="Helical" evidence="6">
    <location>
        <begin position="268"/>
        <end position="287"/>
    </location>
</feature>
<reference evidence="8 9" key="1">
    <citation type="journal article" date="2014" name="FEMS Microbiol. Lett.">
        <title>Genome sequencing analysis reveals virulence-related gene content of Ochrobactrum intermedium strain 229E, a urease-positive strain isolated from the human gastric niche.</title>
        <authorList>
            <person name="Kulkarni G.J."/>
            <person name="Shetty S."/>
            <person name="Dharne M.S."/>
            <person name="Shouche Y.S."/>
        </authorList>
    </citation>
    <scope>NUCLEOTIDE SEQUENCE [LARGE SCALE GENOMIC DNA]</scope>
    <source>
        <strain evidence="8 9">229E</strain>
    </source>
</reference>
<dbReference type="Proteomes" id="UP000016842">
    <property type="component" value="Unassembled WGS sequence"/>
</dbReference>
<dbReference type="EMBL" id="ASXJ01000177">
    <property type="protein sequence ID" value="ERM01342.1"/>
    <property type="molecule type" value="Genomic_DNA"/>
</dbReference>
<evidence type="ECO:0000259" key="7">
    <source>
        <dbReference type="Pfam" id="PF00892"/>
    </source>
</evidence>
<dbReference type="InterPro" id="IPR037185">
    <property type="entry name" value="EmrE-like"/>
</dbReference>
<keyword evidence="3 6" id="KW-0812">Transmembrane</keyword>
<dbReference type="Pfam" id="PF00892">
    <property type="entry name" value="EamA"/>
    <property type="match status" value="2"/>
</dbReference>
<feature type="transmembrane region" description="Helical" evidence="6">
    <location>
        <begin position="21"/>
        <end position="43"/>
    </location>
</feature>
<organism evidence="8 9">
    <name type="scientific">Brucella intermedia 229E</name>
    <dbReference type="NCBI Taxonomy" id="1337887"/>
    <lineage>
        <taxon>Bacteria</taxon>
        <taxon>Pseudomonadati</taxon>
        <taxon>Pseudomonadota</taxon>
        <taxon>Alphaproteobacteria</taxon>
        <taxon>Hyphomicrobiales</taxon>
        <taxon>Brucellaceae</taxon>
        <taxon>Brucella/Ochrobactrum group</taxon>
        <taxon>Brucella</taxon>
    </lineage>
</organism>
<dbReference type="AlphaFoldDB" id="U4VEV0"/>
<dbReference type="GO" id="GO:0005886">
    <property type="term" value="C:plasma membrane"/>
    <property type="evidence" value="ECO:0007669"/>
    <property type="project" value="UniProtKB-SubCell"/>
</dbReference>
<feature type="transmembrane region" description="Helical" evidence="6">
    <location>
        <begin position="207"/>
        <end position="229"/>
    </location>
</feature>
<dbReference type="PANTHER" id="PTHR32322">
    <property type="entry name" value="INNER MEMBRANE TRANSPORTER"/>
    <property type="match status" value="1"/>
</dbReference>
<feature type="transmembrane region" description="Helical" evidence="6">
    <location>
        <begin position="173"/>
        <end position="195"/>
    </location>
</feature>
<evidence type="ECO:0000256" key="3">
    <source>
        <dbReference type="ARBA" id="ARBA00022692"/>
    </source>
</evidence>
<comment type="subcellular location">
    <subcellularLocation>
        <location evidence="1">Cell membrane</location>
        <topology evidence="1">Multi-pass membrane protein</topology>
    </subcellularLocation>
</comment>
<evidence type="ECO:0000256" key="4">
    <source>
        <dbReference type="ARBA" id="ARBA00022989"/>
    </source>
</evidence>
<evidence type="ECO:0000256" key="5">
    <source>
        <dbReference type="ARBA" id="ARBA00023136"/>
    </source>
</evidence>
<evidence type="ECO:0000313" key="9">
    <source>
        <dbReference type="Proteomes" id="UP000016842"/>
    </source>
</evidence>
<keyword evidence="4 6" id="KW-1133">Transmembrane helix</keyword>
<dbReference type="PANTHER" id="PTHR32322:SF18">
    <property type="entry name" value="S-ADENOSYLMETHIONINE_S-ADENOSYLHOMOCYSTEINE TRANSPORTER"/>
    <property type="match status" value="1"/>
</dbReference>
<protein>
    <submittedName>
        <fullName evidence="8">Transporter</fullName>
    </submittedName>
</protein>
<evidence type="ECO:0000256" key="1">
    <source>
        <dbReference type="ARBA" id="ARBA00004651"/>
    </source>
</evidence>
<feature type="transmembrane region" description="Helical" evidence="6">
    <location>
        <begin position="90"/>
        <end position="110"/>
    </location>
</feature>
<feature type="domain" description="EamA" evidence="7">
    <location>
        <begin position="29"/>
        <end position="161"/>
    </location>
</feature>
<feature type="transmembrane region" description="Helical" evidence="6">
    <location>
        <begin position="55"/>
        <end position="78"/>
    </location>
</feature>